<proteinExistence type="predicted"/>
<name>A0A921RAE6_SORBI</name>
<dbReference type="EMBL" id="CM027682">
    <property type="protein sequence ID" value="KAG0535686.1"/>
    <property type="molecule type" value="Genomic_DNA"/>
</dbReference>
<comment type="caution">
    <text evidence="1">The sequence shown here is derived from an EMBL/GenBank/DDBJ whole genome shotgun (WGS) entry which is preliminary data.</text>
</comment>
<protein>
    <submittedName>
        <fullName evidence="1">Uncharacterized protein</fullName>
    </submittedName>
</protein>
<evidence type="ECO:0000313" key="1">
    <source>
        <dbReference type="EMBL" id="KAG0535686.1"/>
    </source>
</evidence>
<reference evidence="1" key="2">
    <citation type="submission" date="2020-10" db="EMBL/GenBank/DDBJ databases">
        <authorList>
            <person name="Cooper E.A."/>
            <person name="Brenton Z.W."/>
            <person name="Flinn B.S."/>
            <person name="Jenkins J."/>
            <person name="Shu S."/>
            <person name="Flowers D."/>
            <person name="Luo F."/>
            <person name="Wang Y."/>
            <person name="Xia P."/>
            <person name="Barry K."/>
            <person name="Daum C."/>
            <person name="Lipzen A."/>
            <person name="Yoshinaga Y."/>
            <person name="Schmutz J."/>
            <person name="Saski C."/>
            <person name="Vermerris W."/>
            <person name="Kresovich S."/>
        </authorList>
    </citation>
    <scope>NUCLEOTIDE SEQUENCE</scope>
</reference>
<reference evidence="1" key="1">
    <citation type="journal article" date="2019" name="BMC Genomics">
        <title>A new reference genome for Sorghum bicolor reveals high levels of sequence similarity between sweet and grain genotypes: implications for the genetics of sugar metabolism.</title>
        <authorList>
            <person name="Cooper E.A."/>
            <person name="Brenton Z.W."/>
            <person name="Flinn B.S."/>
            <person name="Jenkins J."/>
            <person name="Shu S."/>
            <person name="Flowers D."/>
            <person name="Luo F."/>
            <person name="Wang Y."/>
            <person name="Xia P."/>
            <person name="Barry K."/>
            <person name="Daum C."/>
            <person name="Lipzen A."/>
            <person name="Yoshinaga Y."/>
            <person name="Schmutz J."/>
            <person name="Saski C."/>
            <person name="Vermerris W."/>
            <person name="Kresovich S."/>
        </authorList>
    </citation>
    <scope>NUCLEOTIDE SEQUENCE</scope>
</reference>
<gene>
    <name evidence="1" type="ORF">BDA96_03G000900</name>
</gene>
<accession>A0A921RAE6</accession>
<dbReference type="AlphaFoldDB" id="A0A921RAE6"/>
<dbReference type="Proteomes" id="UP000807115">
    <property type="component" value="Chromosome 3"/>
</dbReference>
<sequence length="52" mass="5554">MNRAKCALTLFNVKEGSFTSLVTALPVMLAYGNNTDISVAEECTSQPPLLPP</sequence>
<organism evidence="1 2">
    <name type="scientific">Sorghum bicolor</name>
    <name type="common">Sorghum</name>
    <name type="synonym">Sorghum vulgare</name>
    <dbReference type="NCBI Taxonomy" id="4558"/>
    <lineage>
        <taxon>Eukaryota</taxon>
        <taxon>Viridiplantae</taxon>
        <taxon>Streptophyta</taxon>
        <taxon>Embryophyta</taxon>
        <taxon>Tracheophyta</taxon>
        <taxon>Spermatophyta</taxon>
        <taxon>Magnoliopsida</taxon>
        <taxon>Liliopsida</taxon>
        <taxon>Poales</taxon>
        <taxon>Poaceae</taxon>
        <taxon>PACMAD clade</taxon>
        <taxon>Panicoideae</taxon>
        <taxon>Andropogonodae</taxon>
        <taxon>Andropogoneae</taxon>
        <taxon>Sorghinae</taxon>
        <taxon>Sorghum</taxon>
    </lineage>
</organism>
<evidence type="ECO:0000313" key="2">
    <source>
        <dbReference type="Proteomes" id="UP000807115"/>
    </source>
</evidence>